<dbReference type="EMBL" id="WIXP02000013">
    <property type="protein sequence ID" value="KAF6201344.1"/>
    <property type="molecule type" value="Genomic_DNA"/>
</dbReference>
<gene>
    <name evidence="3" type="ORF">GE061_005792</name>
</gene>
<feature type="region of interest" description="Disordered" evidence="2">
    <location>
        <begin position="245"/>
        <end position="268"/>
    </location>
</feature>
<dbReference type="AlphaFoldDB" id="A0A8S9WYN8"/>
<reference evidence="3" key="1">
    <citation type="journal article" date="2021" name="Mol. Ecol. Resour.">
        <title>Apolygus lucorum genome provides insights into omnivorousness and mesophyll feeding.</title>
        <authorList>
            <person name="Liu Y."/>
            <person name="Liu H."/>
            <person name="Wang H."/>
            <person name="Huang T."/>
            <person name="Liu B."/>
            <person name="Yang B."/>
            <person name="Yin L."/>
            <person name="Li B."/>
            <person name="Zhang Y."/>
            <person name="Zhang S."/>
            <person name="Jiang F."/>
            <person name="Zhang X."/>
            <person name="Ren Y."/>
            <person name="Wang B."/>
            <person name="Wang S."/>
            <person name="Lu Y."/>
            <person name="Wu K."/>
            <person name="Fan W."/>
            <person name="Wang G."/>
        </authorList>
    </citation>
    <scope>NUCLEOTIDE SEQUENCE</scope>
    <source>
        <strain evidence="3">12Hb</strain>
    </source>
</reference>
<evidence type="ECO:0000313" key="4">
    <source>
        <dbReference type="Proteomes" id="UP000466442"/>
    </source>
</evidence>
<dbReference type="Proteomes" id="UP000466442">
    <property type="component" value="Unassembled WGS sequence"/>
</dbReference>
<organism evidence="3 4">
    <name type="scientific">Apolygus lucorum</name>
    <name type="common">Small green plant bug</name>
    <name type="synonym">Lygocoris lucorum</name>
    <dbReference type="NCBI Taxonomy" id="248454"/>
    <lineage>
        <taxon>Eukaryota</taxon>
        <taxon>Metazoa</taxon>
        <taxon>Ecdysozoa</taxon>
        <taxon>Arthropoda</taxon>
        <taxon>Hexapoda</taxon>
        <taxon>Insecta</taxon>
        <taxon>Pterygota</taxon>
        <taxon>Neoptera</taxon>
        <taxon>Paraneoptera</taxon>
        <taxon>Hemiptera</taxon>
        <taxon>Heteroptera</taxon>
        <taxon>Panheteroptera</taxon>
        <taxon>Cimicomorpha</taxon>
        <taxon>Miridae</taxon>
        <taxon>Mirini</taxon>
        <taxon>Apolygus</taxon>
    </lineage>
</organism>
<evidence type="ECO:0000256" key="1">
    <source>
        <dbReference type="SAM" id="Coils"/>
    </source>
</evidence>
<dbReference type="OrthoDB" id="6777367at2759"/>
<sequence>MATLSPETIADLMSKFTSIMDKTLEDKLKEITKNLATKSDVGALTQKVDALQIENNTLRGEVVALKSELLSRDNRVDFIDSMIRRDNLIFNGLIHDGRNELLTVIKAFIQETLGISRQITIKDVICLGGRRAGAPLLVKFCMPGDITEILQKTNRLKGTNFGINRDYPESVRVARRNLFAIKKELQRLGCTHKVLVRSQYLIVDDKFFSWSNKDGIVYKDGDGLQLFNSLVGVNIGRFVQEQLKRNSTHPGSAAPHHQGVPSMSSTES</sequence>
<keyword evidence="1" id="KW-0175">Coiled coil</keyword>
<accession>A0A8S9WYN8</accession>
<protein>
    <submittedName>
        <fullName evidence="3">Uncharacterized protein</fullName>
    </submittedName>
</protein>
<proteinExistence type="predicted"/>
<evidence type="ECO:0000313" key="3">
    <source>
        <dbReference type="EMBL" id="KAF6201344.1"/>
    </source>
</evidence>
<feature type="coiled-coil region" evidence="1">
    <location>
        <begin position="41"/>
        <end position="68"/>
    </location>
</feature>
<evidence type="ECO:0000256" key="2">
    <source>
        <dbReference type="SAM" id="MobiDB-lite"/>
    </source>
</evidence>
<comment type="caution">
    <text evidence="3">The sequence shown here is derived from an EMBL/GenBank/DDBJ whole genome shotgun (WGS) entry which is preliminary data.</text>
</comment>
<name>A0A8S9WYN8_APOLU</name>
<keyword evidence="4" id="KW-1185">Reference proteome</keyword>